<comment type="caution">
    <text evidence="1">The sequence shown here is derived from an EMBL/GenBank/DDBJ whole genome shotgun (WGS) entry which is preliminary data.</text>
</comment>
<name>A0A3E0HKZ5_9PSEU</name>
<keyword evidence="2" id="KW-1185">Reference proteome</keyword>
<organism evidence="1 2">
    <name type="scientific">Kutzneria buriramensis</name>
    <dbReference type="NCBI Taxonomy" id="1045776"/>
    <lineage>
        <taxon>Bacteria</taxon>
        <taxon>Bacillati</taxon>
        <taxon>Actinomycetota</taxon>
        <taxon>Actinomycetes</taxon>
        <taxon>Pseudonocardiales</taxon>
        <taxon>Pseudonocardiaceae</taxon>
        <taxon>Kutzneria</taxon>
    </lineage>
</organism>
<dbReference type="AlphaFoldDB" id="A0A3E0HKZ5"/>
<accession>A0A3E0HKZ5</accession>
<protein>
    <submittedName>
        <fullName evidence="1">Uncharacterized protein</fullName>
    </submittedName>
</protein>
<sequence>MIALTVPELQRLLPIVLPRHQPKSVDVDAHLAWSVRRRRHQARARWYHYRRRLALIT</sequence>
<gene>
    <name evidence="1" type="ORF">BCF44_106328</name>
</gene>
<dbReference type="Proteomes" id="UP000256269">
    <property type="component" value="Unassembled WGS sequence"/>
</dbReference>
<proteinExistence type="predicted"/>
<dbReference type="RefSeq" id="WP_170217625.1">
    <property type="nucleotide sequence ID" value="NZ_CP144375.1"/>
</dbReference>
<reference evidence="1 2" key="1">
    <citation type="submission" date="2018-08" db="EMBL/GenBank/DDBJ databases">
        <title>Genomic Encyclopedia of Archaeal and Bacterial Type Strains, Phase II (KMG-II): from individual species to whole genera.</title>
        <authorList>
            <person name="Goeker M."/>
        </authorList>
    </citation>
    <scope>NUCLEOTIDE SEQUENCE [LARGE SCALE GENOMIC DNA]</scope>
    <source>
        <strain evidence="1 2">DSM 45791</strain>
    </source>
</reference>
<dbReference type="EMBL" id="QUNO01000006">
    <property type="protein sequence ID" value="REH47163.1"/>
    <property type="molecule type" value="Genomic_DNA"/>
</dbReference>
<evidence type="ECO:0000313" key="2">
    <source>
        <dbReference type="Proteomes" id="UP000256269"/>
    </source>
</evidence>
<evidence type="ECO:0000313" key="1">
    <source>
        <dbReference type="EMBL" id="REH47163.1"/>
    </source>
</evidence>